<dbReference type="GO" id="GO:0005524">
    <property type="term" value="F:ATP binding"/>
    <property type="evidence" value="ECO:0007669"/>
    <property type="project" value="InterPro"/>
</dbReference>
<name>A0A518H7E4_9BACT</name>
<dbReference type="RefSeq" id="WP_197446294.1">
    <property type="nucleotide sequence ID" value="NZ_CP036426.1"/>
</dbReference>
<dbReference type="InterPro" id="IPR016187">
    <property type="entry name" value="CTDL_fold"/>
</dbReference>
<dbReference type="PROSITE" id="PS50011">
    <property type="entry name" value="PROTEIN_KINASE_DOM"/>
    <property type="match status" value="1"/>
</dbReference>
<evidence type="ECO:0000259" key="2">
    <source>
        <dbReference type="PROSITE" id="PS50011"/>
    </source>
</evidence>
<proteinExistence type="predicted"/>
<reference evidence="3 4" key="1">
    <citation type="submission" date="2019-02" db="EMBL/GenBank/DDBJ databases">
        <title>Deep-cultivation of Planctomycetes and their phenomic and genomic characterization uncovers novel biology.</title>
        <authorList>
            <person name="Wiegand S."/>
            <person name="Jogler M."/>
            <person name="Boedeker C."/>
            <person name="Pinto D."/>
            <person name="Vollmers J."/>
            <person name="Rivas-Marin E."/>
            <person name="Kohn T."/>
            <person name="Peeters S.H."/>
            <person name="Heuer A."/>
            <person name="Rast P."/>
            <person name="Oberbeckmann S."/>
            <person name="Bunk B."/>
            <person name="Jeske O."/>
            <person name="Meyerdierks A."/>
            <person name="Storesund J.E."/>
            <person name="Kallscheuer N."/>
            <person name="Luecker S."/>
            <person name="Lage O.M."/>
            <person name="Pohl T."/>
            <person name="Merkel B.J."/>
            <person name="Hornburger P."/>
            <person name="Mueller R.-W."/>
            <person name="Bruemmer F."/>
            <person name="Labrenz M."/>
            <person name="Spormann A.M."/>
            <person name="Op den Camp H."/>
            <person name="Overmann J."/>
            <person name="Amann R."/>
            <person name="Jetten M.S.M."/>
            <person name="Mascher T."/>
            <person name="Medema M.H."/>
            <person name="Devos D.P."/>
            <person name="Kaster A.-K."/>
            <person name="Ovreas L."/>
            <person name="Rohde M."/>
            <person name="Galperin M.Y."/>
            <person name="Jogler C."/>
        </authorList>
    </citation>
    <scope>NUCLEOTIDE SEQUENCE [LARGE SCALE GENOMIC DNA]</scope>
    <source>
        <strain evidence="3 4">ElP</strain>
    </source>
</reference>
<dbReference type="GO" id="GO:0004674">
    <property type="term" value="F:protein serine/threonine kinase activity"/>
    <property type="evidence" value="ECO:0007669"/>
    <property type="project" value="UniProtKB-EC"/>
</dbReference>
<sequence length="215" mass="22682">MSGSPSSCTPSVPGYEILRPLSRGGMGLVVLARQVRLGRPVAITFLSAEADTDPGPGITRFRREAEPMARISHPNVPAIHDSGEVEGRPDLVTGYVEGWDLRRLMRPVGTGRPIPWGLHDLHGDARGPCSGWYDASPGDEGGAGSKIDPSGPKGGDRWVDRGGSWDTMESVSPCRSTAGSHKVFPYFTLGFRVCHDGPGDAERSGTPAPSAADGP</sequence>
<feature type="domain" description="Protein kinase" evidence="2">
    <location>
        <begin position="15"/>
        <end position="215"/>
    </location>
</feature>
<organism evidence="3 4">
    <name type="scientific">Tautonia plasticadhaerens</name>
    <dbReference type="NCBI Taxonomy" id="2527974"/>
    <lineage>
        <taxon>Bacteria</taxon>
        <taxon>Pseudomonadati</taxon>
        <taxon>Planctomycetota</taxon>
        <taxon>Planctomycetia</taxon>
        <taxon>Isosphaerales</taxon>
        <taxon>Isosphaeraceae</taxon>
        <taxon>Tautonia</taxon>
    </lineage>
</organism>
<protein>
    <submittedName>
        <fullName evidence="3">Serine/threonine-protein kinase StkP</fullName>
        <ecNumber evidence="3">2.7.11.1</ecNumber>
    </submittedName>
</protein>
<evidence type="ECO:0000256" key="1">
    <source>
        <dbReference type="SAM" id="MobiDB-lite"/>
    </source>
</evidence>
<dbReference type="InterPro" id="IPR011009">
    <property type="entry name" value="Kinase-like_dom_sf"/>
</dbReference>
<dbReference type="Gene3D" id="3.30.200.20">
    <property type="entry name" value="Phosphorylase Kinase, domain 1"/>
    <property type="match status" value="1"/>
</dbReference>
<dbReference type="InterPro" id="IPR000719">
    <property type="entry name" value="Prot_kinase_dom"/>
</dbReference>
<dbReference type="Proteomes" id="UP000317835">
    <property type="component" value="Chromosome"/>
</dbReference>
<dbReference type="EMBL" id="CP036426">
    <property type="protein sequence ID" value="QDV36711.1"/>
    <property type="molecule type" value="Genomic_DNA"/>
</dbReference>
<feature type="region of interest" description="Disordered" evidence="1">
    <location>
        <begin position="136"/>
        <end position="158"/>
    </location>
</feature>
<keyword evidence="3" id="KW-0418">Kinase</keyword>
<dbReference type="EC" id="2.7.11.1" evidence="3"/>
<dbReference type="AlphaFoldDB" id="A0A518H7E4"/>
<keyword evidence="4" id="KW-1185">Reference proteome</keyword>
<dbReference type="SUPFAM" id="SSF56112">
    <property type="entry name" value="Protein kinase-like (PK-like)"/>
    <property type="match status" value="1"/>
</dbReference>
<accession>A0A518H7E4</accession>
<gene>
    <name evidence="3" type="primary">stkP_4</name>
    <name evidence="3" type="ORF">ElP_46400</name>
</gene>
<dbReference type="InterPro" id="IPR005532">
    <property type="entry name" value="SUMF_dom"/>
</dbReference>
<evidence type="ECO:0000313" key="3">
    <source>
        <dbReference type="EMBL" id="QDV36711.1"/>
    </source>
</evidence>
<dbReference type="Pfam" id="PF03781">
    <property type="entry name" value="FGE-sulfatase"/>
    <property type="match status" value="1"/>
</dbReference>
<dbReference type="SUPFAM" id="SSF56436">
    <property type="entry name" value="C-type lectin-like"/>
    <property type="match status" value="1"/>
</dbReference>
<dbReference type="KEGG" id="tpla:ElP_46400"/>
<evidence type="ECO:0000313" key="4">
    <source>
        <dbReference type="Proteomes" id="UP000317835"/>
    </source>
</evidence>
<keyword evidence="3" id="KW-0808">Transferase</keyword>